<evidence type="ECO:0000313" key="5">
    <source>
        <dbReference type="Proteomes" id="UP000186218"/>
    </source>
</evidence>
<protein>
    <submittedName>
        <fullName evidence="4">HpcH/HpaI aldolase/citrate lyase family protein</fullName>
    </submittedName>
</protein>
<organism evidence="4 5">
    <name type="scientific">Williamsia sterculiae</name>
    <dbReference type="NCBI Taxonomy" id="1344003"/>
    <lineage>
        <taxon>Bacteria</taxon>
        <taxon>Bacillati</taxon>
        <taxon>Actinomycetota</taxon>
        <taxon>Actinomycetes</taxon>
        <taxon>Mycobacteriales</taxon>
        <taxon>Nocardiaceae</taxon>
        <taxon>Williamsia</taxon>
    </lineage>
</organism>
<gene>
    <name evidence="4" type="ORF">SAMN05445060_3430</name>
</gene>
<dbReference type="PANTHER" id="PTHR32308:SF10">
    <property type="entry name" value="CITRATE LYASE SUBUNIT BETA"/>
    <property type="match status" value="1"/>
</dbReference>
<evidence type="ECO:0000256" key="3">
    <source>
        <dbReference type="ARBA" id="ARBA00022842"/>
    </source>
</evidence>
<dbReference type="Proteomes" id="UP000186218">
    <property type="component" value="Unassembled WGS sequence"/>
</dbReference>
<dbReference type="GO" id="GO:0000287">
    <property type="term" value="F:magnesium ion binding"/>
    <property type="evidence" value="ECO:0007669"/>
    <property type="project" value="TreeGrafter"/>
</dbReference>
<keyword evidence="2" id="KW-0479">Metal-binding</keyword>
<evidence type="ECO:0000256" key="2">
    <source>
        <dbReference type="ARBA" id="ARBA00022723"/>
    </source>
</evidence>
<sequence length="427" mass="45526">MGQDRSGSGERVMSASARQRVEEVLSAVDTRLAAGYPGDRDAAQPAHTVYVPADRVEVTTPQQWGEQAVALFDESHATVSDLDSAGAADAVRERLRGEPIVDLRIDLEDGYGWRPDETEDADARRAGRVLAAWADVDRSANAGPITAGPTTAGVRAKGLGAVERRRGLRTLELVLDGAGGVPPGFVVTVPKFRAVEQVDAVLLICEELERVHGVPAGALRFELQIESPQAVVGADGTAPLAVAVHRAGPRLVGLHYGTYDYSAACGIVPAQQSLEHPVADHAKSVMLAASAQTGVWVSDGSTQVIPVGEPAEVDAALRRHFRLVTRSLEHGLYQGWDMHPGHLVTRWLAVYTFFRRALPVAAGRLQNYFDRQDSGIMDEPATAQSLALVLLRGLSTGALDDADVTAIAPSCGREALVELRRRAGVVD</sequence>
<dbReference type="Gene3D" id="3.20.20.60">
    <property type="entry name" value="Phosphoenolpyruvate-binding domains"/>
    <property type="match status" value="1"/>
</dbReference>
<dbReference type="AlphaFoldDB" id="A0A1N7H2N5"/>
<dbReference type="SUPFAM" id="SSF51621">
    <property type="entry name" value="Phosphoenolpyruvate/pyruvate domain"/>
    <property type="match status" value="1"/>
</dbReference>
<name>A0A1N7H2N5_9NOCA</name>
<dbReference type="InterPro" id="IPR015813">
    <property type="entry name" value="Pyrv/PenolPyrv_kinase-like_dom"/>
</dbReference>
<dbReference type="Pfam" id="PF22484">
    <property type="entry name" value="DUF6986"/>
    <property type="match status" value="1"/>
</dbReference>
<accession>A0A1N7H2N5</accession>
<dbReference type="GO" id="GO:0016829">
    <property type="term" value="F:lyase activity"/>
    <property type="evidence" value="ECO:0007669"/>
    <property type="project" value="UniProtKB-KW"/>
</dbReference>
<dbReference type="STRING" id="1344003.SAMN05445060_3430"/>
<dbReference type="GO" id="GO:0006107">
    <property type="term" value="P:oxaloacetate metabolic process"/>
    <property type="evidence" value="ECO:0007669"/>
    <property type="project" value="TreeGrafter"/>
</dbReference>
<dbReference type="InterPro" id="IPR040442">
    <property type="entry name" value="Pyrv_kinase-like_dom_sf"/>
</dbReference>
<evidence type="ECO:0000256" key="1">
    <source>
        <dbReference type="ARBA" id="ARBA00001946"/>
    </source>
</evidence>
<dbReference type="OrthoDB" id="9808769at2"/>
<keyword evidence="3" id="KW-0460">Magnesium</keyword>
<evidence type="ECO:0000313" key="4">
    <source>
        <dbReference type="EMBL" id="SIS19091.1"/>
    </source>
</evidence>
<comment type="cofactor">
    <cofactor evidence="1">
        <name>Mg(2+)</name>
        <dbReference type="ChEBI" id="CHEBI:18420"/>
    </cofactor>
</comment>
<reference evidence="4 5" key="1">
    <citation type="submission" date="2017-01" db="EMBL/GenBank/DDBJ databases">
        <authorList>
            <person name="Mah S.A."/>
            <person name="Swanson W.J."/>
            <person name="Moy G.W."/>
            <person name="Vacquier V.D."/>
        </authorList>
    </citation>
    <scope>NUCLEOTIDE SEQUENCE [LARGE SCALE GENOMIC DNA]</scope>
    <source>
        <strain evidence="4 5">CPCC 203464</strain>
    </source>
</reference>
<keyword evidence="5" id="KW-1185">Reference proteome</keyword>
<dbReference type="RefSeq" id="WP_076481963.1">
    <property type="nucleotide sequence ID" value="NZ_FTNT01000011.1"/>
</dbReference>
<proteinExistence type="predicted"/>
<dbReference type="EMBL" id="FTNT01000011">
    <property type="protein sequence ID" value="SIS19091.1"/>
    <property type="molecule type" value="Genomic_DNA"/>
</dbReference>
<dbReference type="PANTHER" id="PTHR32308">
    <property type="entry name" value="LYASE BETA SUBUNIT, PUTATIVE (AFU_ORTHOLOGUE AFUA_4G13030)-RELATED"/>
    <property type="match status" value="1"/>
</dbReference>
<dbReference type="InterPro" id="IPR054255">
    <property type="entry name" value="DUF6986"/>
</dbReference>
<keyword evidence="4" id="KW-0456">Lyase</keyword>